<evidence type="ECO:0000313" key="2">
    <source>
        <dbReference type="EMBL" id="GAA1616345.1"/>
    </source>
</evidence>
<dbReference type="InterPro" id="IPR050982">
    <property type="entry name" value="Auxin_biosynth/cation_transpt"/>
</dbReference>
<evidence type="ECO:0000313" key="3">
    <source>
        <dbReference type="Proteomes" id="UP001500190"/>
    </source>
</evidence>
<dbReference type="PANTHER" id="PTHR43539:SF78">
    <property type="entry name" value="FLAVIN-CONTAINING MONOOXYGENASE"/>
    <property type="match status" value="1"/>
</dbReference>
<dbReference type="SUPFAM" id="SSF51905">
    <property type="entry name" value="FAD/NAD(P)-binding domain"/>
    <property type="match status" value="1"/>
</dbReference>
<evidence type="ECO:0000256" key="1">
    <source>
        <dbReference type="ARBA" id="ARBA00023002"/>
    </source>
</evidence>
<dbReference type="PRINTS" id="PR00469">
    <property type="entry name" value="PNDRDTASEII"/>
</dbReference>
<organism evidence="2 3">
    <name type="scientific">Kribbella karoonensis</name>
    <dbReference type="NCBI Taxonomy" id="324851"/>
    <lineage>
        <taxon>Bacteria</taxon>
        <taxon>Bacillati</taxon>
        <taxon>Actinomycetota</taxon>
        <taxon>Actinomycetes</taxon>
        <taxon>Propionibacteriales</taxon>
        <taxon>Kribbellaceae</taxon>
        <taxon>Kribbella</taxon>
    </lineage>
</organism>
<proteinExistence type="predicted"/>
<dbReference type="Proteomes" id="UP001500190">
    <property type="component" value="Unassembled WGS sequence"/>
</dbReference>
<accession>A0ABN2ESE2</accession>
<dbReference type="RefSeq" id="WP_344201968.1">
    <property type="nucleotide sequence ID" value="NZ_BAAAND010000014.1"/>
</dbReference>
<comment type="caution">
    <text evidence="2">The sequence shown here is derived from an EMBL/GenBank/DDBJ whole genome shotgun (WGS) entry which is preliminary data.</text>
</comment>
<reference evidence="2 3" key="1">
    <citation type="journal article" date="2019" name="Int. J. Syst. Evol. Microbiol.">
        <title>The Global Catalogue of Microorganisms (GCM) 10K type strain sequencing project: providing services to taxonomists for standard genome sequencing and annotation.</title>
        <authorList>
            <consortium name="The Broad Institute Genomics Platform"/>
            <consortium name="The Broad Institute Genome Sequencing Center for Infectious Disease"/>
            <person name="Wu L."/>
            <person name="Ma J."/>
        </authorList>
    </citation>
    <scope>NUCLEOTIDE SEQUENCE [LARGE SCALE GENOMIC DNA]</scope>
    <source>
        <strain evidence="2 3">JCM 14304</strain>
    </source>
</reference>
<gene>
    <name evidence="2" type="ORF">GCM10009742_80100</name>
</gene>
<dbReference type="Pfam" id="PF13738">
    <property type="entry name" value="Pyr_redox_3"/>
    <property type="match status" value="1"/>
</dbReference>
<sequence>MLDVAVIGAGQAGLSAAYHLVRFGFTPYDEVVVLDRNAEPGGAWQHRWDSLTMHDVHGIANLPGVPVPESVGAERANAFVPAYFADYERRFELPVVRPVAVESVLEIDGGFALDTSAGEYSAATLVNATGTWDRPFIPWYPGIETFRGRQLHTADYRGAAELNGQHVLVVGGGASAVQLLAEVSEVATTTWVTRRPPEWRTGVDFTPEYGRQVVARVEERVRAGLPPRSVVSVTGLHLRQQEQAAWDRGVYTRLPMFSRITPDGVEWADGSKQHVDTILWATGFRAELAHLSPLHLREPSGGIRMNGTATAADPRIHLVGYGPSASTIGANRAGFAAARALRDLLAHDQREQVSA</sequence>
<keyword evidence="1" id="KW-0560">Oxidoreductase</keyword>
<protein>
    <submittedName>
        <fullName evidence="2">NAD(P)-binding domain-containing protein</fullName>
    </submittedName>
</protein>
<dbReference type="EMBL" id="BAAAND010000014">
    <property type="protein sequence ID" value="GAA1616345.1"/>
    <property type="molecule type" value="Genomic_DNA"/>
</dbReference>
<dbReference type="PANTHER" id="PTHR43539">
    <property type="entry name" value="FLAVIN-BINDING MONOOXYGENASE-LIKE PROTEIN (AFU_ORTHOLOGUE AFUA_4G09220)"/>
    <property type="match status" value="1"/>
</dbReference>
<name>A0ABN2ESE2_9ACTN</name>
<keyword evidence="3" id="KW-1185">Reference proteome</keyword>
<dbReference type="Gene3D" id="3.50.50.60">
    <property type="entry name" value="FAD/NAD(P)-binding domain"/>
    <property type="match status" value="1"/>
</dbReference>
<dbReference type="PRINTS" id="PR00368">
    <property type="entry name" value="FADPNR"/>
</dbReference>
<dbReference type="InterPro" id="IPR036188">
    <property type="entry name" value="FAD/NAD-bd_sf"/>
</dbReference>